<evidence type="ECO:0000313" key="3">
    <source>
        <dbReference type="Proteomes" id="UP000215335"/>
    </source>
</evidence>
<sequence>MAGGASGKFDGSPRTRMRPPTPAIRGKRLRTFKPLLANVLNSTDTLRTLTAVEDEARVGIASTQSRVMSAALSLERVIPPAVNGDYKPLSESGAAVRSTVLGHDDDDDDDEENSLEWL</sequence>
<dbReference type="EMBL" id="NNAY01002161">
    <property type="protein sequence ID" value="OXU21904.1"/>
    <property type="molecule type" value="Genomic_DNA"/>
</dbReference>
<reference evidence="2 3" key="1">
    <citation type="journal article" date="2017" name="Curr. Biol.">
        <title>The Evolution of Venom by Co-option of Single-Copy Genes.</title>
        <authorList>
            <person name="Martinson E.O."/>
            <person name="Mrinalini"/>
            <person name="Kelkar Y.D."/>
            <person name="Chang C.H."/>
            <person name="Werren J.H."/>
        </authorList>
    </citation>
    <scope>NUCLEOTIDE SEQUENCE [LARGE SCALE GENOMIC DNA]</scope>
    <source>
        <strain evidence="2 3">Alberta</strain>
        <tissue evidence="2">Whole body</tissue>
    </source>
</reference>
<feature type="compositionally biased region" description="Acidic residues" evidence="1">
    <location>
        <begin position="104"/>
        <end position="118"/>
    </location>
</feature>
<dbReference type="Proteomes" id="UP000215335">
    <property type="component" value="Unassembled WGS sequence"/>
</dbReference>
<evidence type="ECO:0000256" key="1">
    <source>
        <dbReference type="SAM" id="MobiDB-lite"/>
    </source>
</evidence>
<comment type="caution">
    <text evidence="2">The sequence shown here is derived from an EMBL/GenBank/DDBJ whole genome shotgun (WGS) entry which is preliminary data.</text>
</comment>
<protein>
    <submittedName>
        <fullName evidence="2">Uncharacterized protein</fullName>
    </submittedName>
</protein>
<organism evidence="2 3">
    <name type="scientific">Trichomalopsis sarcophagae</name>
    <dbReference type="NCBI Taxonomy" id="543379"/>
    <lineage>
        <taxon>Eukaryota</taxon>
        <taxon>Metazoa</taxon>
        <taxon>Ecdysozoa</taxon>
        <taxon>Arthropoda</taxon>
        <taxon>Hexapoda</taxon>
        <taxon>Insecta</taxon>
        <taxon>Pterygota</taxon>
        <taxon>Neoptera</taxon>
        <taxon>Endopterygota</taxon>
        <taxon>Hymenoptera</taxon>
        <taxon>Apocrita</taxon>
        <taxon>Proctotrupomorpha</taxon>
        <taxon>Chalcidoidea</taxon>
        <taxon>Pteromalidae</taxon>
        <taxon>Pteromalinae</taxon>
        <taxon>Trichomalopsis</taxon>
    </lineage>
</organism>
<gene>
    <name evidence="2" type="ORF">TSAR_011944</name>
</gene>
<keyword evidence="3" id="KW-1185">Reference proteome</keyword>
<feature type="region of interest" description="Disordered" evidence="1">
    <location>
        <begin position="97"/>
        <end position="118"/>
    </location>
</feature>
<evidence type="ECO:0000313" key="2">
    <source>
        <dbReference type="EMBL" id="OXU21904.1"/>
    </source>
</evidence>
<dbReference type="AlphaFoldDB" id="A0A232EU93"/>
<accession>A0A232EU93</accession>
<name>A0A232EU93_9HYME</name>
<feature type="region of interest" description="Disordered" evidence="1">
    <location>
        <begin position="1"/>
        <end position="23"/>
    </location>
</feature>
<proteinExistence type="predicted"/>